<comment type="caution">
    <text evidence="1">The sequence shown here is derived from an EMBL/GenBank/DDBJ whole genome shotgun (WGS) entry which is preliminary data.</text>
</comment>
<evidence type="ECO:0000313" key="1">
    <source>
        <dbReference type="EMBL" id="CAG8496737.1"/>
    </source>
</evidence>
<protein>
    <submittedName>
        <fullName evidence="1">11048_t:CDS:1</fullName>
    </submittedName>
</protein>
<accession>A0ACA9KYT3</accession>
<reference evidence="1" key="1">
    <citation type="submission" date="2021-06" db="EMBL/GenBank/DDBJ databases">
        <authorList>
            <person name="Kallberg Y."/>
            <person name="Tangrot J."/>
            <person name="Rosling A."/>
        </authorList>
    </citation>
    <scope>NUCLEOTIDE SEQUENCE</scope>
    <source>
        <strain evidence="1">CL356</strain>
    </source>
</reference>
<evidence type="ECO:0000313" key="2">
    <source>
        <dbReference type="Proteomes" id="UP000789525"/>
    </source>
</evidence>
<sequence length="476" mass="55101">MDLGGWAFALHSKYGDTFEIYFGPIRVIIMGTPEALEKFYNPSMENKFSGRPKMNGFSELKLDNGIFFNNNLKSRRRNRRLVSQALLSAKFLHGFISNTQDLFIQAERYWTFGTVVDLASWSKHFLFDIIVSNSTGRKSNYVLAYNTPKSEYTPDMIKSNEFHDLTKTWLDSFPFFLMLPKFLRVYVPGINSLNKYYLKSAERLDNEILTEITKHRKQLENLSESQTGKPSLLDMLLTFNARNPDDCVVPDDYIESAKPSGYEEEPMKDREICDSALDIILAGTDSTADSLCNFIYNMANNPQCKKRLIEEIDSVFADDMTRPVKYDDLKKLVYMDAAIKESLRFSPVVPLVMRSVSDTDTLLGYEWRAGEIFFVSHYGLLNNKNVWSDPRKFNPDRFLEGLNANEKRCYIPFGNGDRMCPGRHMAITEIKTLIALLFRKYDIELVDKNAPLDYTYKGTFFCNKLLVKLNERRFEK</sequence>
<dbReference type="EMBL" id="CAJVPT010003519">
    <property type="protein sequence ID" value="CAG8496737.1"/>
    <property type="molecule type" value="Genomic_DNA"/>
</dbReference>
<gene>
    <name evidence="1" type="ORF">ACOLOM_LOCUS2614</name>
</gene>
<organism evidence="1 2">
    <name type="scientific">Acaulospora colombiana</name>
    <dbReference type="NCBI Taxonomy" id="27376"/>
    <lineage>
        <taxon>Eukaryota</taxon>
        <taxon>Fungi</taxon>
        <taxon>Fungi incertae sedis</taxon>
        <taxon>Mucoromycota</taxon>
        <taxon>Glomeromycotina</taxon>
        <taxon>Glomeromycetes</taxon>
        <taxon>Diversisporales</taxon>
        <taxon>Acaulosporaceae</taxon>
        <taxon>Acaulospora</taxon>
    </lineage>
</organism>
<keyword evidence="2" id="KW-1185">Reference proteome</keyword>
<dbReference type="Proteomes" id="UP000789525">
    <property type="component" value="Unassembled WGS sequence"/>
</dbReference>
<name>A0ACA9KYT3_9GLOM</name>
<proteinExistence type="predicted"/>